<proteinExistence type="predicted"/>
<name>A0A8J7KM12_9BACL</name>
<dbReference type="SUPFAM" id="SSF52833">
    <property type="entry name" value="Thioredoxin-like"/>
    <property type="match status" value="1"/>
</dbReference>
<evidence type="ECO:0000313" key="2">
    <source>
        <dbReference type="Proteomes" id="UP000622653"/>
    </source>
</evidence>
<keyword evidence="2" id="KW-1185">Reference proteome</keyword>
<dbReference type="Gene3D" id="3.40.30.10">
    <property type="entry name" value="Glutaredoxin"/>
    <property type="match status" value="2"/>
</dbReference>
<organism evidence="1 2">
    <name type="scientific">Savagea serpentis</name>
    <dbReference type="NCBI Taxonomy" id="2785297"/>
    <lineage>
        <taxon>Bacteria</taxon>
        <taxon>Bacillati</taxon>
        <taxon>Bacillota</taxon>
        <taxon>Bacilli</taxon>
        <taxon>Bacillales</taxon>
        <taxon>Caryophanaceae</taxon>
        <taxon>Savagea</taxon>
    </lineage>
</organism>
<dbReference type="RefSeq" id="WP_194563510.1">
    <property type="nucleotide sequence ID" value="NZ_JADKPV010000007.1"/>
</dbReference>
<dbReference type="EMBL" id="JADKPV010000007">
    <property type="protein sequence ID" value="MBF4502024.1"/>
    <property type="molecule type" value="Genomic_DNA"/>
</dbReference>
<accession>A0A8J7KM12</accession>
<dbReference type="PANTHER" id="PTHR13887:SF47">
    <property type="entry name" value="CLPXP ADAPTER PROTEIN SPXH"/>
    <property type="match status" value="1"/>
</dbReference>
<dbReference type="Pfam" id="PF13743">
    <property type="entry name" value="Thioredoxin_5"/>
    <property type="match status" value="1"/>
</dbReference>
<comment type="caution">
    <text evidence="1">The sequence shown here is derived from an EMBL/GenBank/DDBJ whole genome shotgun (WGS) entry which is preliminary data.</text>
</comment>
<dbReference type="AlphaFoldDB" id="A0A8J7KM12"/>
<reference evidence="1" key="1">
    <citation type="submission" date="2020-11" db="EMBL/GenBank/DDBJ databases">
        <title>Multidrug resistant novel bacterium Savagea serpentis sp. nov., isolated from the scats of a vine snake (Ahaetulla nasuta).</title>
        <authorList>
            <person name="Venkata Ramana V."/>
            <person name="Vikas Patil S."/>
            <person name="Yogita Lugani V."/>
        </authorList>
    </citation>
    <scope>NUCLEOTIDE SEQUENCE</scope>
    <source>
        <strain evidence="1">SN6</strain>
    </source>
</reference>
<dbReference type="PANTHER" id="PTHR13887">
    <property type="entry name" value="GLUTATHIONE S-TRANSFERASE KAPPA"/>
    <property type="match status" value="1"/>
</dbReference>
<evidence type="ECO:0000313" key="1">
    <source>
        <dbReference type="EMBL" id="MBF4502024.1"/>
    </source>
</evidence>
<sequence length="271" mass="31518">MNYQSVVEEKAQLACSRPIELYVFIDPLCPDCWALQPLLRRLQVEYEQYFTLRTVMRTSLTNLNMLDADCCQTPYCDNTNLSFPSLAIKAAEFQGKRAGFRFLSKLLDRTFSQSKDITSFDVLVEVARSLHLDIDEFICDFRSKHVLRALQVDLFLASEMEVDRAPTFVFFNENIEDEGLKVDGVYDYDVYVQILSELLEQTIYPDTPPPLEQLLTRFDSMTTEELASIYNEPIAIVERELKKKVLLQQVERLPYEGTSLWKLKQHFCMNS</sequence>
<dbReference type="Proteomes" id="UP000622653">
    <property type="component" value="Unassembled WGS sequence"/>
</dbReference>
<gene>
    <name evidence="1" type="ORF">IRY55_11715</name>
</gene>
<dbReference type="CDD" id="cd03025">
    <property type="entry name" value="DsbA_FrnE_like"/>
    <property type="match status" value="1"/>
</dbReference>
<dbReference type="InterPro" id="IPR036249">
    <property type="entry name" value="Thioredoxin-like_sf"/>
</dbReference>
<protein>
    <submittedName>
        <fullName evidence="1">DsbA family protein</fullName>
    </submittedName>
</protein>